<dbReference type="RefSeq" id="WP_067014751.1">
    <property type="nucleotide sequence ID" value="NZ_FLOB01000003.1"/>
</dbReference>
<evidence type="ECO:0000313" key="2">
    <source>
        <dbReference type="EMBL" id="SBS29856.1"/>
    </source>
</evidence>
<evidence type="ECO:0008006" key="4">
    <source>
        <dbReference type="Google" id="ProtNLM"/>
    </source>
</evidence>
<gene>
    <name evidence="2" type="ORF">MSP8886_01620</name>
</gene>
<feature type="chain" id="PRO_5008378979" description="ACR" evidence="1">
    <location>
        <begin position="36"/>
        <end position="161"/>
    </location>
</feature>
<protein>
    <recommendedName>
        <fullName evidence="4">ACR</fullName>
    </recommendedName>
</protein>
<keyword evidence="3" id="KW-1185">Reference proteome</keyword>
<dbReference type="EMBL" id="FLOB01000003">
    <property type="protein sequence ID" value="SBS29856.1"/>
    <property type="molecule type" value="Genomic_DNA"/>
</dbReference>
<dbReference type="InterPro" id="IPR038695">
    <property type="entry name" value="Saro_0823-like_sf"/>
</dbReference>
<dbReference type="OrthoDB" id="5526466at2"/>
<dbReference type="PANTHER" id="PTHR37953:SF1">
    <property type="entry name" value="UPF0127 PROTEIN MJ1496"/>
    <property type="match status" value="1"/>
</dbReference>
<accession>A0A1A8TDL9</accession>
<reference evidence="2 3" key="1">
    <citation type="submission" date="2016-06" db="EMBL/GenBank/DDBJ databases">
        <authorList>
            <person name="Kjaerup R.B."/>
            <person name="Dalgaard T.S."/>
            <person name="Juul-Madsen H.R."/>
        </authorList>
    </citation>
    <scope>NUCLEOTIDE SEQUENCE [LARGE SCALE GENOMIC DNA]</scope>
    <source>
        <strain evidence="2 3">CECT 8886</strain>
    </source>
</reference>
<keyword evidence="1" id="KW-0732">Signal</keyword>
<dbReference type="Pfam" id="PF02643">
    <property type="entry name" value="DUF192"/>
    <property type="match status" value="1"/>
</dbReference>
<dbReference type="Proteomes" id="UP000092544">
    <property type="component" value="Unassembled WGS sequence"/>
</dbReference>
<sequence length="161" mass="18002">MLRKRFYPQKRWSVPKKAILSVCIFLLINAPFSQGTEITKHCDLYFSNGVRLEAVPTAETNAQRRKGLSNRKNAGAGMLFVYPEAAPREFWMHNTLIPLTAGFLDANGVIINLAHMKPNTDTLHKSVQPAKTVLELGEGGFKKYGLKKGVRLEMTVCLQKG</sequence>
<evidence type="ECO:0000313" key="3">
    <source>
        <dbReference type="Proteomes" id="UP000092544"/>
    </source>
</evidence>
<organism evidence="2 3">
    <name type="scientific">Marinomonas spartinae</name>
    <dbReference type="NCBI Taxonomy" id="1792290"/>
    <lineage>
        <taxon>Bacteria</taxon>
        <taxon>Pseudomonadati</taxon>
        <taxon>Pseudomonadota</taxon>
        <taxon>Gammaproteobacteria</taxon>
        <taxon>Oceanospirillales</taxon>
        <taxon>Oceanospirillaceae</taxon>
        <taxon>Marinomonas</taxon>
    </lineage>
</organism>
<proteinExistence type="predicted"/>
<dbReference type="Gene3D" id="2.60.120.1140">
    <property type="entry name" value="Protein of unknown function DUF192"/>
    <property type="match status" value="1"/>
</dbReference>
<dbReference type="AlphaFoldDB" id="A0A1A8TDL9"/>
<dbReference type="PANTHER" id="PTHR37953">
    <property type="entry name" value="UPF0127 PROTEIN MJ1496"/>
    <property type="match status" value="1"/>
</dbReference>
<name>A0A1A8TDL9_9GAMM</name>
<evidence type="ECO:0000256" key="1">
    <source>
        <dbReference type="SAM" id="SignalP"/>
    </source>
</evidence>
<dbReference type="InterPro" id="IPR003795">
    <property type="entry name" value="DUF192"/>
</dbReference>
<feature type="signal peptide" evidence="1">
    <location>
        <begin position="1"/>
        <end position="35"/>
    </location>
</feature>